<name>A0A0R1XK82_9LACO</name>
<dbReference type="AlphaFoldDB" id="A0A0R1XK82"/>
<feature type="domain" description="Putative Se/S carrier protein-like" evidence="1">
    <location>
        <begin position="1"/>
        <end position="41"/>
    </location>
</feature>
<reference evidence="2 3" key="1">
    <citation type="journal article" date="2015" name="Genome Announc.">
        <title>Expanding the biotechnology potential of lactobacilli through comparative genomics of 213 strains and associated genera.</title>
        <authorList>
            <person name="Sun Z."/>
            <person name="Harris H.M."/>
            <person name="McCann A."/>
            <person name="Guo C."/>
            <person name="Argimon S."/>
            <person name="Zhang W."/>
            <person name="Yang X."/>
            <person name="Jeffery I.B."/>
            <person name="Cooney J.C."/>
            <person name="Kagawa T.F."/>
            <person name="Liu W."/>
            <person name="Song Y."/>
            <person name="Salvetti E."/>
            <person name="Wrobel A."/>
            <person name="Rasinkangas P."/>
            <person name="Parkhill J."/>
            <person name="Rea M.C."/>
            <person name="O'Sullivan O."/>
            <person name="Ritari J."/>
            <person name="Douillard F.P."/>
            <person name="Paul Ross R."/>
            <person name="Yang R."/>
            <person name="Briner A.E."/>
            <person name="Felis G.E."/>
            <person name="de Vos W.M."/>
            <person name="Barrangou R."/>
            <person name="Klaenhammer T.R."/>
            <person name="Caufield P.W."/>
            <person name="Cui Y."/>
            <person name="Zhang H."/>
            <person name="O'Toole P.W."/>
        </authorList>
    </citation>
    <scope>NUCLEOTIDE SEQUENCE [LARGE SCALE GENOMIC DNA]</scope>
    <source>
        <strain evidence="2 3">DSM 18527</strain>
    </source>
</reference>
<dbReference type="Pfam" id="PF11823">
    <property type="entry name" value="Se_S_carrier"/>
    <property type="match status" value="1"/>
</dbReference>
<dbReference type="eggNOG" id="ENOG5033A63">
    <property type="taxonomic scope" value="Bacteria"/>
</dbReference>
<accession>A0A0R1XK82</accession>
<sequence>MPLPGQLGDACGICLRVDADYLQQAFDLIKDHGITTAGIYKIIGSGAKQVYEKWH</sequence>
<evidence type="ECO:0000313" key="2">
    <source>
        <dbReference type="EMBL" id="KRM30618.1"/>
    </source>
</evidence>
<dbReference type="EMBL" id="AZGA01000088">
    <property type="protein sequence ID" value="KRM30618.1"/>
    <property type="molecule type" value="Genomic_DNA"/>
</dbReference>
<dbReference type="Proteomes" id="UP000051236">
    <property type="component" value="Unassembled WGS sequence"/>
</dbReference>
<evidence type="ECO:0000259" key="1">
    <source>
        <dbReference type="Pfam" id="PF11823"/>
    </source>
</evidence>
<proteinExistence type="predicted"/>
<protein>
    <recommendedName>
        <fullName evidence="1">Putative Se/S carrier protein-like domain-containing protein</fullName>
    </recommendedName>
</protein>
<gene>
    <name evidence="2" type="ORF">FC83_GL001754</name>
</gene>
<keyword evidence="3" id="KW-1185">Reference proteome</keyword>
<comment type="caution">
    <text evidence="2">The sequence shown here is derived from an EMBL/GenBank/DDBJ whole genome shotgun (WGS) entry which is preliminary data.</text>
</comment>
<organism evidence="2 3">
    <name type="scientific">Agrilactobacillus composti DSM 18527 = JCM 14202</name>
    <dbReference type="NCBI Taxonomy" id="1423734"/>
    <lineage>
        <taxon>Bacteria</taxon>
        <taxon>Bacillati</taxon>
        <taxon>Bacillota</taxon>
        <taxon>Bacilli</taxon>
        <taxon>Lactobacillales</taxon>
        <taxon>Lactobacillaceae</taxon>
        <taxon>Agrilactobacillus</taxon>
    </lineage>
</organism>
<dbReference type="PATRIC" id="fig|1423734.3.peg.1773"/>
<evidence type="ECO:0000313" key="3">
    <source>
        <dbReference type="Proteomes" id="UP000051236"/>
    </source>
</evidence>
<dbReference type="STRING" id="1423734.FC83_GL001754"/>
<dbReference type="InterPro" id="IPR021778">
    <property type="entry name" value="Se/S_carrier-like"/>
</dbReference>